<accession>A0A1G2GR72</accession>
<feature type="transmembrane region" description="Helical" evidence="5">
    <location>
        <begin position="102"/>
        <end position="127"/>
    </location>
</feature>
<dbReference type="EMBL" id="MHNW01000041">
    <property type="protein sequence ID" value="OGZ52692.1"/>
    <property type="molecule type" value="Genomic_DNA"/>
</dbReference>
<evidence type="ECO:0000256" key="4">
    <source>
        <dbReference type="ARBA" id="ARBA00023136"/>
    </source>
</evidence>
<evidence type="ECO:0000256" key="2">
    <source>
        <dbReference type="ARBA" id="ARBA00022692"/>
    </source>
</evidence>
<evidence type="ECO:0000259" key="6">
    <source>
        <dbReference type="PROSITE" id="PS51012"/>
    </source>
</evidence>
<dbReference type="InterPro" id="IPR047817">
    <property type="entry name" value="ABC2_TM_bact-type"/>
</dbReference>
<evidence type="ECO:0000313" key="7">
    <source>
        <dbReference type="EMBL" id="OGZ52692.1"/>
    </source>
</evidence>
<dbReference type="PANTHER" id="PTHR43229:SF2">
    <property type="entry name" value="NODULATION PROTEIN J"/>
    <property type="match status" value="1"/>
</dbReference>
<evidence type="ECO:0000256" key="3">
    <source>
        <dbReference type="ARBA" id="ARBA00022989"/>
    </source>
</evidence>
<evidence type="ECO:0000256" key="1">
    <source>
        <dbReference type="ARBA" id="ARBA00004141"/>
    </source>
</evidence>
<dbReference type="InterPro" id="IPR051784">
    <property type="entry name" value="Nod_factor_ABC_transporter"/>
</dbReference>
<dbReference type="AlphaFoldDB" id="A0A1G2GR72"/>
<dbReference type="GO" id="GO:0140359">
    <property type="term" value="F:ABC-type transporter activity"/>
    <property type="evidence" value="ECO:0007669"/>
    <property type="project" value="InterPro"/>
</dbReference>
<keyword evidence="2 5" id="KW-0812">Transmembrane</keyword>
<feature type="transmembrane region" description="Helical" evidence="5">
    <location>
        <begin position="27"/>
        <end position="45"/>
    </location>
</feature>
<feature type="transmembrane region" description="Helical" evidence="5">
    <location>
        <begin position="227"/>
        <end position="246"/>
    </location>
</feature>
<keyword evidence="3 5" id="KW-1133">Transmembrane helix</keyword>
<protein>
    <recommendedName>
        <fullName evidence="5">Transport permease protein</fullName>
    </recommendedName>
</protein>
<evidence type="ECO:0000313" key="8">
    <source>
        <dbReference type="Proteomes" id="UP000179106"/>
    </source>
</evidence>
<keyword evidence="5" id="KW-0813">Transport</keyword>
<feature type="domain" description="ABC transmembrane type-2" evidence="6">
    <location>
        <begin position="22"/>
        <end position="248"/>
    </location>
</feature>
<dbReference type="InterPro" id="IPR013525">
    <property type="entry name" value="ABC2_TM"/>
</dbReference>
<comment type="caution">
    <text evidence="7">The sequence shown here is derived from an EMBL/GenBank/DDBJ whole genome shotgun (WGS) entry which is preliminary data.</text>
</comment>
<dbReference type="STRING" id="1802126.A3B25_03485"/>
<keyword evidence="4 5" id="KW-0472">Membrane</keyword>
<feature type="transmembrane region" description="Helical" evidence="5">
    <location>
        <begin position="51"/>
        <end position="69"/>
    </location>
</feature>
<comment type="subcellular location">
    <subcellularLocation>
        <location evidence="5">Cell membrane</location>
        <topology evidence="5">Multi-pass membrane protein</topology>
    </subcellularLocation>
    <subcellularLocation>
        <location evidence="1">Membrane</location>
        <topology evidence="1">Multi-pass membrane protein</topology>
    </subcellularLocation>
</comment>
<reference evidence="7 8" key="1">
    <citation type="journal article" date="2016" name="Nat. Commun.">
        <title>Thousands of microbial genomes shed light on interconnected biogeochemical processes in an aquifer system.</title>
        <authorList>
            <person name="Anantharaman K."/>
            <person name="Brown C.T."/>
            <person name="Hug L.A."/>
            <person name="Sharon I."/>
            <person name="Castelle C.J."/>
            <person name="Probst A.J."/>
            <person name="Thomas B.C."/>
            <person name="Singh A."/>
            <person name="Wilkins M.J."/>
            <person name="Karaoz U."/>
            <person name="Brodie E.L."/>
            <person name="Williams K.H."/>
            <person name="Hubbard S.S."/>
            <person name="Banfield J.F."/>
        </authorList>
    </citation>
    <scope>NUCLEOTIDE SEQUENCE [LARGE SCALE GENOMIC DNA]</scope>
</reference>
<gene>
    <name evidence="7" type="ORF">A3B25_03485</name>
</gene>
<dbReference type="Proteomes" id="UP000179106">
    <property type="component" value="Unassembled WGS sequence"/>
</dbReference>
<keyword evidence="5" id="KW-1003">Cell membrane</keyword>
<dbReference type="PANTHER" id="PTHR43229">
    <property type="entry name" value="NODULATION PROTEIN J"/>
    <property type="match status" value="1"/>
</dbReference>
<dbReference type="GO" id="GO:0005886">
    <property type="term" value="C:plasma membrane"/>
    <property type="evidence" value="ECO:0007669"/>
    <property type="project" value="UniProtKB-SubCell"/>
</dbReference>
<evidence type="ECO:0000256" key="5">
    <source>
        <dbReference type="RuleBase" id="RU361157"/>
    </source>
</evidence>
<organism evidence="7 8">
    <name type="scientific">Candidatus Ryanbacteria bacterium RIFCSPLOWO2_01_FULL_48_26</name>
    <dbReference type="NCBI Taxonomy" id="1802126"/>
    <lineage>
        <taxon>Bacteria</taxon>
        <taxon>Candidatus Ryaniibacteriota</taxon>
    </lineage>
</organism>
<comment type="similarity">
    <text evidence="5">Belongs to the ABC-2 integral membrane protein family.</text>
</comment>
<feature type="transmembrane region" description="Helical" evidence="5">
    <location>
        <begin position="133"/>
        <end position="157"/>
    </location>
</feature>
<feature type="transmembrane region" description="Helical" evidence="5">
    <location>
        <begin position="169"/>
        <end position="190"/>
    </location>
</feature>
<dbReference type="PROSITE" id="PS51012">
    <property type="entry name" value="ABC_TM2"/>
    <property type="match status" value="1"/>
</dbReference>
<proteinExistence type="inferred from homology"/>
<dbReference type="Pfam" id="PF01061">
    <property type="entry name" value="ABC2_membrane"/>
    <property type="match status" value="1"/>
</dbReference>
<sequence>MKLHRIQALLMRHLYLYQRSFPRIMDILYWPVMELLLWGFISMYVGKLNVGGFNVVTVLLGAVIFWDLLSQSQRSVSVAFLEDVWERNFLNIFVTPLRISEFLTSAVILAFVRILMTGVVMGVLAALFYKFNIFIFGFYLVPFMLNLLVFGSTLGFFTTAIILRYGTSAQVLAFGFLFLLQPFSAVFYPVSVLPSFVQPIAYALPSTYVFEGMRSVITTGVFPIRDFALSIVTNVIFLVLVLWYFYRMFAIVKVKGRLMKLD</sequence>
<name>A0A1G2GR72_9BACT</name>